<evidence type="ECO:0000256" key="10">
    <source>
        <dbReference type="ARBA" id="ARBA00023172"/>
    </source>
</evidence>
<comment type="cofactor">
    <cofactor evidence="1">
        <name>Mg(2+)</name>
        <dbReference type="ChEBI" id="CHEBI:18420"/>
    </cofactor>
</comment>
<evidence type="ECO:0000256" key="12">
    <source>
        <dbReference type="ARBA" id="ARBA00024745"/>
    </source>
</evidence>
<comment type="catalytic activity">
    <reaction evidence="13 15">
        <text>Endonucleolytic cleavage at a junction such as a reciprocal single-stranded crossover between two homologous DNA duplexes (Holliday junction).</text>
        <dbReference type="EC" id="3.1.21.10"/>
    </reaction>
</comment>
<evidence type="ECO:0000256" key="15">
    <source>
        <dbReference type="PIRNR" id="PIRNR001007"/>
    </source>
</evidence>
<sequence>MTAITLPFPPSNNTYYRRVGAKTLISAKGREYCAAVVKACAEAKVTRQDGRLAVVIEACPPDRRRRDLDNLLKGLLDALTHGGAWEDDSQIDHLTIKRGPIKALGCVEVTISEIDGEAA</sequence>
<comment type="function">
    <text evidence="15">Endonuclease that resolves Holliday junction intermediates made during homologous genetic recombination and DNA repair. Exhibits sequence and structure-selective cleavage of four-way DNA junctions, where it introduces symmetrical nicks in two strands of the same polarity at the 5' side of dinucleotides. Corrects the defects in genetic recombination and DNA repair associated with inactivation of ruvAB or ruvC.</text>
</comment>
<comment type="subunit">
    <text evidence="2">Homodimer.</text>
</comment>
<dbReference type="PIRSF" id="PIRSF001007">
    <property type="entry name" value="RusA"/>
    <property type="match status" value="1"/>
</dbReference>
<evidence type="ECO:0000256" key="2">
    <source>
        <dbReference type="ARBA" id="ARBA00011738"/>
    </source>
</evidence>
<name>A0A061JJT9_STUST</name>
<proteinExistence type="inferred from homology"/>
<organism evidence="16 17">
    <name type="scientific">Stutzerimonas stutzeri KOS6</name>
    <dbReference type="NCBI Taxonomy" id="1218352"/>
    <lineage>
        <taxon>Bacteria</taxon>
        <taxon>Pseudomonadati</taxon>
        <taxon>Pseudomonadota</taxon>
        <taxon>Gammaproteobacteria</taxon>
        <taxon>Pseudomonadales</taxon>
        <taxon>Pseudomonadaceae</taxon>
        <taxon>Stutzerimonas</taxon>
    </lineage>
</organism>
<dbReference type="GO" id="GO:0000287">
    <property type="term" value="F:magnesium ion binding"/>
    <property type="evidence" value="ECO:0007669"/>
    <property type="project" value="InterPro"/>
</dbReference>
<evidence type="ECO:0000256" key="4">
    <source>
        <dbReference type="ARBA" id="ARBA00022722"/>
    </source>
</evidence>
<dbReference type="InterPro" id="IPR008822">
    <property type="entry name" value="Endonuclease_RusA-like"/>
</dbReference>
<dbReference type="eggNOG" id="COG4570">
    <property type="taxonomic scope" value="Bacteria"/>
</dbReference>
<evidence type="ECO:0000256" key="13">
    <source>
        <dbReference type="ARBA" id="ARBA00029354"/>
    </source>
</evidence>
<dbReference type="RefSeq" id="WP_003297516.1">
    <property type="nucleotide sequence ID" value="NZ_KK020676.1"/>
</dbReference>
<reference evidence="16 17" key="1">
    <citation type="journal article" date="2013" name="Genome Announc.">
        <title>Draft Genome of the Nitrogen-Fixing Bacterium Pseudomonas stutzeri Strain KOS6 Isolated from Industrial Hydrocarbon Sludge.</title>
        <authorList>
            <person name="Grigoryeva T.V."/>
            <person name="Laikov A.V."/>
            <person name="Naumova R.P."/>
            <person name="Manolov A.I."/>
            <person name="Larin A.K."/>
            <person name="Karpova I.Y."/>
            <person name="Semashko T.A."/>
            <person name="Alexeev D.G."/>
            <person name="Kostryukova E.S."/>
            <person name="Muller R."/>
            <person name="Govorun V.M."/>
        </authorList>
    </citation>
    <scope>NUCLEOTIDE SEQUENCE [LARGE SCALE GENOMIC DNA]</scope>
    <source>
        <strain evidence="16 17">KOS6</strain>
    </source>
</reference>
<keyword evidence="4 15" id="KW-0540">Nuclease</keyword>
<evidence type="ECO:0000256" key="1">
    <source>
        <dbReference type="ARBA" id="ARBA00001946"/>
    </source>
</evidence>
<keyword evidence="5" id="KW-0479">Metal-binding</keyword>
<keyword evidence="11 15" id="KW-0234">DNA repair</keyword>
<evidence type="ECO:0000256" key="11">
    <source>
        <dbReference type="ARBA" id="ARBA00023204"/>
    </source>
</evidence>
<evidence type="ECO:0000313" key="17">
    <source>
        <dbReference type="Proteomes" id="UP000026923"/>
    </source>
</evidence>
<evidence type="ECO:0000256" key="7">
    <source>
        <dbReference type="ARBA" id="ARBA00022763"/>
    </source>
</evidence>
<keyword evidence="9" id="KW-0460">Magnesium</keyword>
<keyword evidence="10" id="KW-0233">DNA recombination</keyword>
<dbReference type="Proteomes" id="UP000026923">
    <property type="component" value="Unassembled WGS sequence"/>
</dbReference>
<evidence type="ECO:0000256" key="3">
    <source>
        <dbReference type="ARBA" id="ARBA00014885"/>
    </source>
</evidence>
<evidence type="ECO:0000256" key="5">
    <source>
        <dbReference type="ARBA" id="ARBA00022723"/>
    </source>
</evidence>
<accession>A0A061JJT9</accession>
<evidence type="ECO:0000256" key="9">
    <source>
        <dbReference type="ARBA" id="ARBA00022842"/>
    </source>
</evidence>
<keyword evidence="7 15" id="KW-0227">DNA damage</keyword>
<evidence type="ECO:0000256" key="6">
    <source>
        <dbReference type="ARBA" id="ARBA00022759"/>
    </source>
</evidence>
<dbReference type="AlphaFoldDB" id="A0A061JJT9"/>
<dbReference type="InterPro" id="IPR016281">
    <property type="entry name" value="Endonuclease_RusA"/>
</dbReference>
<dbReference type="OrthoDB" id="73971at2"/>
<comment type="caution">
    <text evidence="16">The sequence shown here is derived from an EMBL/GenBank/DDBJ whole genome shotgun (WGS) entry which is preliminary data.</text>
</comment>
<dbReference type="Pfam" id="PF05866">
    <property type="entry name" value="RusA"/>
    <property type="match status" value="1"/>
</dbReference>
<dbReference type="GO" id="GO:0006281">
    <property type="term" value="P:DNA repair"/>
    <property type="evidence" value="ECO:0007669"/>
    <property type="project" value="UniProtKB-KW"/>
</dbReference>
<protein>
    <recommendedName>
        <fullName evidence="3 15">Crossover junction endodeoxyribonuclease rusA</fullName>
        <ecNumber evidence="14 15">3.1.21.10</ecNumber>
    </recommendedName>
</protein>
<dbReference type="GO" id="GO:0006310">
    <property type="term" value="P:DNA recombination"/>
    <property type="evidence" value="ECO:0007669"/>
    <property type="project" value="UniProtKB-KW"/>
</dbReference>
<dbReference type="SUPFAM" id="SSF103084">
    <property type="entry name" value="Holliday junction resolvase RusA"/>
    <property type="match status" value="1"/>
</dbReference>
<dbReference type="EC" id="3.1.21.10" evidence="14 15"/>
<gene>
    <name evidence="16" type="ORF">B597_019440</name>
</gene>
<dbReference type="InterPro" id="IPR036614">
    <property type="entry name" value="RusA-like_sf"/>
</dbReference>
<keyword evidence="8 15" id="KW-0378">Hydrolase</keyword>
<dbReference type="Gene3D" id="3.30.1330.70">
    <property type="entry name" value="Holliday junction resolvase RusA"/>
    <property type="match status" value="1"/>
</dbReference>
<keyword evidence="6 15" id="KW-0255">Endonuclease</keyword>
<comment type="similarity">
    <text evidence="15">Belongs to the rusA family.</text>
</comment>
<comment type="function">
    <text evidence="12">Endonuclease that resolves Holliday junction intermediates made during homologous genetic recombination and DNA repair. Exhibits sequence and structure-selective cleavage of four-way DNA junctions, where it introduces symmetrical nicks in two strands of the same polarity at the 5' side of CC dinucleotides. Corrects the defects in genetic recombination and DNA repair associated with inactivation of RuvAB or RuvC.</text>
</comment>
<dbReference type="EMBL" id="AMCZ02000035">
    <property type="protein sequence ID" value="EWC39566.1"/>
    <property type="molecule type" value="Genomic_DNA"/>
</dbReference>
<evidence type="ECO:0000256" key="14">
    <source>
        <dbReference type="ARBA" id="ARBA00029488"/>
    </source>
</evidence>
<evidence type="ECO:0000313" key="16">
    <source>
        <dbReference type="EMBL" id="EWC39566.1"/>
    </source>
</evidence>
<evidence type="ECO:0000256" key="8">
    <source>
        <dbReference type="ARBA" id="ARBA00022801"/>
    </source>
</evidence>
<dbReference type="HOGENOM" id="CLU_139466_0_2_6"/>
<dbReference type="GO" id="GO:0008821">
    <property type="term" value="F:crossover junction DNA endonuclease activity"/>
    <property type="evidence" value="ECO:0007669"/>
    <property type="project" value="UniProtKB-EC"/>
</dbReference>